<accession>A0ABD3HG95</accession>
<comment type="caution">
    <text evidence="2">The sequence shown here is derived from an EMBL/GenBank/DDBJ whole genome shotgun (WGS) entry which is preliminary data.</text>
</comment>
<dbReference type="AlphaFoldDB" id="A0ABD3HG95"/>
<dbReference type="Proteomes" id="UP001633002">
    <property type="component" value="Unassembled WGS sequence"/>
</dbReference>
<proteinExistence type="predicted"/>
<evidence type="ECO:0000313" key="3">
    <source>
        <dbReference type="Proteomes" id="UP001633002"/>
    </source>
</evidence>
<feature type="region of interest" description="Disordered" evidence="1">
    <location>
        <begin position="129"/>
        <end position="208"/>
    </location>
</feature>
<dbReference type="EMBL" id="JBJQOH010000004">
    <property type="protein sequence ID" value="KAL3689169.1"/>
    <property type="molecule type" value="Genomic_DNA"/>
</dbReference>
<reference evidence="2 3" key="1">
    <citation type="submission" date="2024-09" db="EMBL/GenBank/DDBJ databases">
        <title>Chromosome-scale assembly of Riccia sorocarpa.</title>
        <authorList>
            <person name="Paukszto L."/>
        </authorList>
    </citation>
    <scope>NUCLEOTIDE SEQUENCE [LARGE SCALE GENOMIC DNA]</scope>
    <source>
        <strain evidence="2">LP-2024</strain>
        <tissue evidence="2">Aerial parts of the thallus</tissue>
    </source>
</reference>
<sequence>MTGEVPHQGLSKEVEEHMAKTMKLLSHWLPRKESQKGYNLTLQQMWVKLPDLATIHQYWVKDIFHMLGKIVRYPTTTEILKYDNAKALILWDTTKKIPDYVDIKIEGAGIIRQRVELETTGRKCDKCKEPFHARNPCYQNQRTNGSLGGETAGAGTSRPRNKRREASTGQPAPQEKKHFQSPTPTAPVPIQAESEVKGKGSVPPAGSS</sequence>
<gene>
    <name evidence="2" type="ORF">R1sor_015478</name>
</gene>
<evidence type="ECO:0000256" key="1">
    <source>
        <dbReference type="SAM" id="MobiDB-lite"/>
    </source>
</evidence>
<evidence type="ECO:0008006" key="4">
    <source>
        <dbReference type="Google" id="ProtNLM"/>
    </source>
</evidence>
<protein>
    <recommendedName>
        <fullName evidence="4">DUF4283 domain-containing protein</fullName>
    </recommendedName>
</protein>
<evidence type="ECO:0000313" key="2">
    <source>
        <dbReference type="EMBL" id="KAL3689169.1"/>
    </source>
</evidence>
<keyword evidence="3" id="KW-1185">Reference proteome</keyword>
<organism evidence="2 3">
    <name type="scientific">Riccia sorocarpa</name>
    <dbReference type="NCBI Taxonomy" id="122646"/>
    <lineage>
        <taxon>Eukaryota</taxon>
        <taxon>Viridiplantae</taxon>
        <taxon>Streptophyta</taxon>
        <taxon>Embryophyta</taxon>
        <taxon>Marchantiophyta</taxon>
        <taxon>Marchantiopsida</taxon>
        <taxon>Marchantiidae</taxon>
        <taxon>Marchantiales</taxon>
        <taxon>Ricciaceae</taxon>
        <taxon>Riccia</taxon>
    </lineage>
</organism>
<name>A0ABD3HG95_9MARC</name>